<evidence type="ECO:0000256" key="4">
    <source>
        <dbReference type="ARBA" id="ARBA00022692"/>
    </source>
</evidence>
<evidence type="ECO:0000313" key="9">
    <source>
        <dbReference type="Proteomes" id="UP000198885"/>
    </source>
</evidence>
<keyword evidence="4 7" id="KW-0812">Transmembrane</keyword>
<evidence type="ECO:0000256" key="6">
    <source>
        <dbReference type="ARBA" id="ARBA00023136"/>
    </source>
</evidence>
<evidence type="ECO:0000256" key="5">
    <source>
        <dbReference type="ARBA" id="ARBA00022989"/>
    </source>
</evidence>
<keyword evidence="5 7" id="KW-1133">Transmembrane helix</keyword>
<feature type="transmembrane region" description="Helical" evidence="7">
    <location>
        <begin position="298"/>
        <end position="319"/>
    </location>
</feature>
<dbReference type="PANTHER" id="PTHR30250:SF10">
    <property type="entry name" value="LIPOPOLYSACCHARIDE BIOSYNTHESIS PROTEIN WZXC"/>
    <property type="match status" value="1"/>
</dbReference>
<protein>
    <submittedName>
        <fullName evidence="8">Polysaccharide transporter, PST family</fullName>
    </submittedName>
</protein>
<feature type="transmembrane region" description="Helical" evidence="7">
    <location>
        <begin position="425"/>
        <end position="444"/>
    </location>
</feature>
<sequence length="506" mass="54140">MSKRDPDETVETSAQGSYGGTVVRGSFHTALSQLVTVGCQIGSVIILSRLLEASDFGLVAMIGPVIAFLSMFKEMGLLQAVIQKKSLTYGQLNALFWINIAVSLAMTVLLIATAPLVAAFYNEPELTWLLRVMSLNMFLSALGAQHFALLNRRMMFGRIAVNAGAVAISTLVVSLLWALVSPSAWALVAGTIAGSIVGTVTVWAWVPWRPDRPRMAAGTGDLVGFGAGVTGFKMANFFSRNLDNILIGRVWGGTALGYYDRAYKLLLFPLNRVAQPLSRVMVPVLSRMQDEPERYARAFFRVFGLMQLGILPGVAALTAMSDTAVPFLLGEKWADSAPIFAALGLAGLAQPLANPTGWLFISQGRTTEMAWWGLVSAAVTCFAFVVGVQFGVVELAIAYAIVSHLKLIPLWMLICRKGPVDAQAIGRHIVPAFVAGVTAFGVLWVVEASLPGPSLVRLLCGAALSYAVFMAVFAVSGYGRQVAAEVGDLTVKGATELRHRAAKRLA</sequence>
<dbReference type="OrthoDB" id="9770347at2"/>
<dbReference type="Proteomes" id="UP000198885">
    <property type="component" value="Unassembled WGS sequence"/>
</dbReference>
<keyword evidence="9" id="KW-1185">Reference proteome</keyword>
<dbReference type="AlphaFoldDB" id="A0A1H9TFN2"/>
<proteinExistence type="inferred from homology"/>
<feature type="transmembrane region" description="Helical" evidence="7">
    <location>
        <begin position="94"/>
        <end position="122"/>
    </location>
</feature>
<dbReference type="GO" id="GO:0005886">
    <property type="term" value="C:plasma membrane"/>
    <property type="evidence" value="ECO:0007669"/>
    <property type="project" value="UniProtKB-SubCell"/>
</dbReference>
<comment type="similarity">
    <text evidence="2">Belongs to the polysaccharide synthase family.</text>
</comment>
<keyword evidence="3" id="KW-1003">Cell membrane</keyword>
<accession>A0A1H9TFN2</accession>
<evidence type="ECO:0000256" key="7">
    <source>
        <dbReference type="SAM" id="Phobius"/>
    </source>
</evidence>
<feature type="transmembrane region" description="Helical" evidence="7">
    <location>
        <begin position="456"/>
        <end position="475"/>
    </location>
</feature>
<reference evidence="8 9" key="1">
    <citation type="submission" date="2016-10" db="EMBL/GenBank/DDBJ databases">
        <authorList>
            <person name="de Groot N.N."/>
        </authorList>
    </citation>
    <scope>NUCLEOTIDE SEQUENCE [LARGE SCALE GENOMIC DNA]</scope>
    <source>
        <strain evidence="8 9">DSM 23042</strain>
    </source>
</reference>
<dbReference type="Pfam" id="PF13440">
    <property type="entry name" value="Polysacc_synt_3"/>
    <property type="match status" value="1"/>
</dbReference>
<dbReference type="PANTHER" id="PTHR30250">
    <property type="entry name" value="PST FAMILY PREDICTED COLANIC ACID TRANSPORTER"/>
    <property type="match status" value="1"/>
</dbReference>
<dbReference type="InterPro" id="IPR050833">
    <property type="entry name" value="Poly_Biosynth_Transport"/>
</dbReference>
<organism evidence="8 9">
    <name type="scientific">Tranquillimonas rosea</name>
    <dbReference type="NCBI Taxonomy" id="641238"/>
    <lineage>
        <taxon>Bacteria</taxon>
        <taxon>Pseudomonadati</taxon>
        <taxon>Pseudomonadota</taxon>
        <taxon>Alphaproteobacteria</taxon>
        <taxon>Rhodobacterales</taxon>
        <taxon>Roseobacteraceae</taxon>
        <taxon>Tranquillimonas</taxon>
    </lineage>
</organism>
<feature type="transmembrane region" description="Helical" evidence="7">
    <location>
        <begin position="56"/>
        <end position="73"/>
    </location>
</feature>
<feature type="transmembrane region" description="Helical" evidence="7">
    <location>
        <begin position="370"/>
        <end position="390"/>
    </location>
</feature>
<keyword evidence="6 7" id="KW-0472">Membrane</keyword>
<dbReference type="RefSeq" id="WP_092691587.1">
    <property type="nucleotide sequence ID" value="NZ_FOGU01000004.1"/>
</dbReference>
<evidence type="ECO:0000256" key="3">
    <source>
        <dbReference type="ARBA" id="ARBA00022475"/>
    </source>
</evidence>
<dbReference type="EMBL" id="FOGU01000004">
    <property type="protein sequence ID" value="SER95918.1"/>
    <property type="molecule type" value="Genomic_DNA"/>
</dbReference>
<dbReference type="CDD" id="cd13127">
    <property type="entry name" value="MATE_tuaB_like"/>
    <property type="match status" value="1"/>
</dbReference>
<comment type="subcellular location">
    <subcellularLocation>
        <location evidence="1">Cell membrane</location>
        <topology evidence="1">Multi-pass membrane protein</topology>
    </subcellularLocation>
</comment>
<evidence type="ECO:0000313" key="8">
    <source>
        <dbReference type="EMBL" id="SER95918.1"/>
    </source>
</evidence>
<feature type="transmembrane region" description="Helical" evidence="7">
    <location>
        <begin position="185"/>
        <end position="206"/>
    </location>
</feature>
<evidence type="ECO:0000256" key="1">
    <source>
        <dbReference type="ARBA" id="ARBA00004651"/>
    </source>
</evidence>
<name>A0A1H9TFN2_9RHOB</name>
<feature type="transmembrane region" description="Helical" evidence="7">
    <location>
        <begin position="339"/>
        <end position="361"/>
    </location>
</feature>
<feature type="transmembrane region" description="Helical" evidence="7">
    <location>
        <begin position="128"/>
        <end position="147"/>
    </location>
</feature>
<dbReference type="STRING" id="641238.SAMN04490244_104152"/>
<feature type="transmembrane region" description="Helical" evidence="7">
    <location>
        <begin position="159"/>
        <end position="179"/>
    </location>
</feature>
<gene>
    <name evidence="8" type="ORF">SAMN04490244_104152</name>
</gene>
<evidence type="ECO:0000256" key="2">
    <source>
        <dbReference type="ARBA" id="ARBA00007430"/>
    </source>
</evidence>
<feature type="transmembrane region" description="Helical" evidence="7">
    <location>
        <begin position="396"/>
        <end position="413"/>
    </location>
</feature>